<evidence type="ECO:0000313" key="10">
    <source>
        <dbReference type="Proteomes" id="UP001595660"/>
    </source>
</evidence>
<dbReference type="PROSITE" id="PS51318">
    <property type="entry name" value="TAT"/>
    <property type="match status" value="1"/>
</dbReference>
<dbReference type="InterPro" id="IPR000923">
    <property type="entry name" value="BlueCu_1"/>
</dbReference>
<evidence type="ECO:0000256" key="6">
    <source>
        <dbReference type="ARBA" id="ARBA00023136"/>
    </source>
</evidence>
<dbReference type="NCBIfam" id="TIGR03102">
    <property type="entry name" value="halo_cynanin"/>
    <property type="match status" value="1"/>
</dbReference>
<comment type="subcellular location">
    <subcellularLocation>
        <location evidence="1">Membrane</location>
    </subcellularLocation>
</comment>
<comment type="cofactor">
    <cofactor evidence="7">
        <name>Cu(2+)</name>
        <dbReference type="ChEBI" id="CHEBI:29036"/>
    </cofactor>
    <text evidence="7">The crystal structure with reduced Cu(1+) has also been determined.</text>
</comment>
<dbReference type="CDD" id="cd04220">
    <property type="entry name" value="Halocyanin"/>
    <property type="match status" value="1"/>
</dbReference>
<keyword evidence="4" id="KW-0249">Electron transport</keyword>
<evidence type="ECO:0000256" key="7">
    <source>
        <dbReference type="PIRSR" id="PIRSR602387-1"/>
    </source>
</evidence>
<dbReference type="PROSITE" id="PS00196">
    <property type="entry name" value="COPPER_BLUE"/>
    <property type="match status" value="1"/>
</dbReference>
<keyword evidence="10" id="KW-1185">Reference proteome</keyword>
<evidence type="ECO:0000256" key="1">
    <source>
        <dbReference type="ARBA" id="ARBA00004370"/>
    </source>
</evidence>
<dbReference type="EMBL" id="JBHRWN010000002">
    <property type="protein sequence ID" value="MFC3476475.1"/>
    <property type="molecule type" value="Genomic_DNA"/>
</dbReference>
<evidence type="ECO:0000256" key="4">
    <source>
        <dbReference type="ARBA" id="ARBA00022982"/>
    </source>
</evidence>
<feature type="binding site" evidence="7">
    <location>
        <position position="166"/>
    </location>
    <ligand>
        <name>Cu cation</name>
        <dbReference type="ChEBI" id="CHEBI:23378"/>
    </ligand>
</feature>
<organism evidence="9 10">
    <name type="scientific">Halobacterium litoreum</name>
    <dbReference type="NCBI Taxonomy" id="2039234"/>
    <lineage>
        <taxon>Archaea</taxon>
        <taxon>Methanobacteriati</taxon>
        <taxon>Methanobacteriota</taxon>
        <taxon>Stenosarchaea group</taxon>
        <taxon>Halobacteria</taxon>
        <taxon>Halobacteriales</taxon>
        <taxon>Halobacteriaceae</taxon>
        <taxon>Halobacterium</taxon>
    </lineage>
</organism>
<evidence type="ECO:0000256" key="5">
    <source>
        <dbReference type="ARBA" id="ARBA00023008"/>
    </source>
</evidence>
<sequence length="183" mass="18655">MPDSRSGPRAASGRGVARRRVLRGTAVGAVVALAGCAGGGGGGDTLPGSDYPAVDEWLTETAVGDSDDTYGGRVVDSRGQDAIDVDVGSEGNGGFYAFGPSAVAVSPGTTVTWRWTGEGGAHNVEAEADEQIGESDFEFSSGEAVDSDEETFEQTLDRAGVALYHCEPHLSVGMKGAVVVAEE</sequence>
<dbReference type="InterPro" id="IPR006311">
    <property type="entry name" value="TAT_signal"/>
</dbReference>
<dbReference type="GeneID" id="69117617"/>
<dbReference type="GO" id="GO:0016020">
    <property type="term" value="C:membrane"/>
    <property type="evidence" value="ECO:0007669"/>
    <property type="project" value="UniProtKB-SubCell"/>
</dbReference>
<feature type="binding site" evidence="7">
    <location>
        <position position="169"/>
    </location>
    <ligand>
        <name>Cu cation</name>
        <dbReference type="ChEBI" id="CHEBI:23378"/>
    </ligand>
</feature>
<keyword evidence="5 7" id="KW-0186">Copper</keyword>
<gene>
    <name evidence="9" type="ORF">ACFOKC_01915</name>
</gene>
<dbReference type="GO" id="GO:0046872">
    <property type="term" value="F:metal ion binding"/>
    <property type="evidence" value="ECO:0007669"/>
    <property type="project" value="UniProtKB-KW"/>
</dbReference>
<evidence type="ECO:0000313" key="9">
    <source>
        <dbReference type="EMBL" id="MFC3476475.1"/>
    </source>
</evidence>
<name>A0ABD5NAY1_9EURY</name>
<dbReference type="Pfam" id="PF00127">
    <property type="entry name" value="Copper-bind"/>
    <property type="match status" value="1"/>
</dbReference>
<feature type="binding site" evidence="7">
    <location>
        <position position="122"/>
    </location>
    <ligand>
        <name>Cu cation</name>
        <dbReference type="ChEBI" id="CHEBI:23378"/>
    </ligand>
</feature>
<comment type="caution">
    <text evidence="9">The sequence shown here is derived from an EMBL/GenBank/DDBJ whole genome shotgun (WGS) entry which is preliminary data.</text>
</comment>
<reference evidence="9 10" key="1">
    <citation type="journal article" date="2019" name="Int. J. Syst. Evol. Microbiol.">
        <title>The Global Catalogue of Microorganisms (GCM) 10K type strain sequencing project: providing services to taxonomists for standard genome sequencing and annotation.</title>
        <authorList>
            <consortium name="The Broad Institute Genomics Platform"/>
            <consortium name="The Broad Institute Genome Sequencing Center for Infectious Disease"/>
            <person name="Wu L."/>
            <person name="Ma J."/>
        </authorList>
    </citation>
    <scope>NUCLEOTIDE SEQUENCE [LARGE SCALE GENOMIC DNA]</scope>
    <source>
        <strain evidence="9 10">CGMCC 1.12562</strain>
    </source>
</reference>
<dbReference type="Proteomes" id="UP001595660">
    <property type="component" value="Unassembled WGS sequence"/>
</dbReference>
<dbReference type="InterPro" id="IPR028871">
    <property type="entry name" value="BlueCu_1_BS"/>
</dbReference>
<evidence type="ECO:0000256" key="3">
    <source>
        <dbReference type="ARBA" id="ARBA00022723"/>
    </source>
</evidence>
<keyword evidence="2" id="KW-0813">Transport</keyword>
<dbReference type="AlphaFoldDB" id="A0ABD5NAY1"/>
<feature type="binding site" evidence="7">
    <location>
        <position position="174"/>
    </location>
    <ligand>
        <name>Cu cation</name>
        <dbReference type="ChEBI" id="CHEBI:23378"/>
    </ligand>
</feature>
<accession>A0ABD5NAY1</accession>
<proteinExistence type="predicted"/>
<dbReference type="InterPro" id="IPR017533">
    <property type="entry name" value="Halocyanin"/>
</dbReference>
<keyword evidence="6" id="KW-0472">Membrane</keyword>
<feature type="domain" description="Blue (type 1) copper" evidence="8">
    <location>
        <begin position="90"/>
        <end position="180"/>
    </location>
</feature>
<dbReference type="RefSeq" id="WP_232572377.1">
    <property type="nucleotide sequence ID" value="NZ_CP089466.1"/>
</dbReference>
<evidence type="ECO:0000259" key="8">
    <source>
        <dbReference type="Pfam" id="PF00127"/>
    </source>
</evidence>
<dbReference type="PANTHER" id="PTHR34192:SF10">
    <property type="entry name" value="PLASTOCYANIN MAJOR ISOFORM, CHLOROPLASTIC-RELATED"/>
    <property type="match status" value="1"/>
</dbReference>
<evidence type="ECO:0000256" key="2">
    <source>
        <dbReference type="ARBA" id="ARBA00022448"/>
    </source>
</evidence>
<dbReference type="PANTHER" id="PTHR34192">
    <property type="entry name" value="PLASTOCYANIN MAJOR ISOFORM, CHLOROPLASTIC-RELATED"/>
    <property type="match status" value="1"/>
</dbReference>
<keyword evidence="3 7" id="KW-0479">Metal-binding</keyword>
<dbReference type="InterPro" id="IPR002387">
    <property type="entry name" value="Plastocyanin"/>
</dbReference>
<dbReference type="InterPro" id="IPR008972">
    <property type="entry name" value="Cupredoxin"/>
</dbReference>
<dbReference type="PRINTS" id="PR00157">
    <property type="entry name" value="PLASTOCYANIN"/>
</dbReference>
<dbReference type="Gene3D" id="2.60.40.420">
    <property type="entry name" value="Cupredoxins - blue copper proteins"/>
    <property type="match status" value="1"/>
</dbReference>
<protein>
    <submittedName>
        <fullName evidence="9">Halocyanin domain-containing protein</fullName>
    </submittedName>
</protein>
<dbReference type="SUPFAM" id="SSF49503">
    <property type="entry name" value="Cupredoxins"/>
    <property type="match status" value="1"/>
</dbReference>